<accession>A0AAV2S978</accession>
<feature type="non-terminal residue" evidence="5">
    <location>
        <position position="469"/>
    </location>
</feature>
<dbReference type="SUPFAM" id="SSF55816">
    <property type="entry name" value="5'-nucleotidase (syn. UDP-sugar hydrolase), C-terminal domain"/>
    <property type="match status" value="1"/>
</dbReference>
<keyword evidence="2" id="KW-0547">Nucleotide-binding</keyword>
<evidence type="ECO:0000256" key="1">
    <source>
        <dbReference type="ARBA" id="ARBA00006654"/>
    </source>
</evidence>
<comment type="similarity">
    <text evidence="1 2">Belongs to the 5'-nucleotidase family.</text>
</comment>
<dbReference type="GO" id="GO:0009166">
    <property type="term" value="P:nucleotide catabolic process"/>
    <property type="evidence" value="ECO:0007669"/>
    <property type="project" value="InterPro"/>
</dbReference>
<gene>
    <name evidence="5" type="ORF">MNOR_LOCUS34760</name>
</gene>
<dbReference type="GO" id="GO:0016787">
    <property type="term" value="F:hydrolase activity"/>
    <property type="evidence" value="ECO:0007669"/>
    <property type="project" value="UniProtKB-KW"/>
</dbReference>
<dbReference type="Gene3D" id="3.60.21.10">
    <property type="match status" value="1"/>
</dbReference>
<dbReference type="InterPro" id="IPR006179">
    <property type="entry name" value="5_nucleotidase/apyrase"/>
</dbReference>
<evidence type="ECO:0000256" key="3">
    <source>
        <dbReference type="SAM" id="MobiDB-lite"/>
    </source>
</evidence>
<protein>
    <recommendedName>
        <fullName evidence="4">5'-Nucleotidase C-terminal domain-containing protein</fullName>
    </recommendedName>
</protein>
<feature type="non-terminal residue" evidence="5">
    <location>
        <position position="1"/>
    </location>
</feature>
<comment type="caution">
    <text evidence="5">The sequence shown here is derived from an EMBL/GenBank/DDBJ whole genome shotgun (WGS) entry which is preliminary data.</text>
</comment>
<dbReference type="PRINTS" id="PR01607">
    <property type="entry name" value="APYRASEFAMLY"/>
</dbReference>
<sequence>DFGLERILEVKEGSNFPWLMSNVYDNETNRPLGDGKETHIVKHHGWTIGLTCSLVEERICSNSGVRLSQIKSTQYFKKIVSEFVWQLDNHGCNYIIALTHFRTPNDIRLAENAEEIDLFLAGHDHDYEIIKVSNNNKVTVKSGCDFRTFSVLTLTDSESSVDVQVEKVIVDSSYEPDPQLAEDLVHFQDSVNENMEITLGTFAVDLDGRFAEIRTSETNLGNFMCDVMVASTNSDAAILNSGALRSDRVHPTGVFNMRDLMTILPMMDPMVVIEVTGEKLVAALENGVSQYPKLDGRFLQMSGIHFLFDPTAPPGERIVHDLVKIGGEFVDPDASYRLVTITYVQKGKEGYDMLATCPIVQDEEQCPTLTTAVQNHFEAIKIKEGKTKRKTSHRQNLVLLSRRDSRFHPKAFDFMDEINDAESNSNNPEEAKKTANEQWTTLRLVRQTLSNIKINQDESSSQEDSEEDS</sequence>
<evidence type="ECO:0000313" key="5">
    <source>
        <dbReference type="EMBL" id="CAL4176178.1"/>
    </source>
</evidence>
<organism evidence="5 6">
    <name type="scientific">Meganyctiphanes norvegica</name>
    <name type="common">Northern krill</name>
    <name type="synonym">Thysanopoda norvegica</name>
    <dbReference type="NCBI Taxonomy" id="48144"/>
    <lineage>
        <taxon>Eukaryota</taxon>
        <taxon>Metazoa</taxon>
        <taxon>Ecdysozoa</taxon>
        <taxon>Arthropoda</taxon>
        <taxon>Crustacea</taxon>
        <taxon>Multicrustacea</taxon>
        <taxon>Malacostraca</taxon>
        <taxon>Eumalacostraca</taxon>
        <taxon>Eucarida</taxon>
        <taxon>Euphausiacea</taxon>
        <taxon>Euphausiidae</taxon>
        <taxon>Meganyctiphanes</taxon>
    </lineage>
</organism>
<feature type="domain" description="5'-Nucleotidase C-terminal" evidence="4">
    <location>
        <begin position="200"/>
        <end position="355"/>
    </location>
</feature>
<dbReference type="GO" id="GO:0000166">
    <property type="term" value="F:nucleotide binding"/>
    <property type="evidence" value="ECO:0007669"/>
    <property type="project" value="UniProtKB-KW"/>
</dbReference>
<feature type="region of interest" description="Disordered" evidence="3">
    <location>
        <begin position="419"/>
        <end position="439"/>
    </location>
</feature>
<evidence type="ECO:0000259" key="4">
    <source>
        <dbReference type="Pfam" id="PF02872"/>
    </source>
</evidence>
<evidence type="ECO:0000256" key="2">
    <source>
        <dbReference type="RuleBase" id="RU362119"/>
    </source>
</evidence>
<proteinExistence type="inferred from homology"/>
<dbReference type="PANTHER" id="PTHR11575:SF48">
    <property type="entry name" value="5'-NUCLEOTIDASE"/>
    <property type="match status" value="1"/>
</dbReference>
<reference evidence="5 6" key="1">
    <citation type="submission" date="2024-05" db="EMBL/GenBank/DDBJ databases">
        <authorList>
            <person name="Wallberg A."/>
        </authorList>
    </citation>
    <scope>NUCLEOTIDE SEQUENCE [LARGE SCALE GENOMIC DNA]</scope>
</reference>
<dbReference type="AlphaFoldDB" id="A0AAV2S978"/>
<dbReference type="InterPro" id="IPR029052">
    <property type="entry name" value="Metallo-depent_PP-like"/>
</dbReference>
<dbReference type="Pfam" id="PF02872">
    <property type="entry name" value="5_nucleotid_C"/>
    <property type="match status" value="1"/>
</dbReference>
<dbReference type="SUPFAM" id="SSF56300">
    <property type="entry name" value="Metallo-dependent phosphatases"/>
    <property type="match status" value="1"/>
</dbReference>
<dbReference type="Gene3D" id="3.90.780.10">
    <property type="entry name" value="5'-Nucleotidase, C-terminal domain"/>
    <property type="match status" value="1"/>
</dbReference>
<dbReference type="InterPro" id="IPR036907">
    <property type="entry name" value="5'-Nucleotdase_C_sf"/>
</dbReference>
<dbReference type="Proteomes" id="UP001497623">
    <property type="component" value="Unassembled WGS sequence"/>
</dbReference>
<keyword evidence="2" id="KW-0378">Hydrolase</keyword>
<name>A0AAV2S978_MEGNR</name>
<dbReference type="InterPro" id="IPR008334">
    <property type="entry name" value="5'-Nucleotdase_C"/>
</dbReference>
<dbReference type="PANTHER" id="PTHR11575">
    <property type="entry name" value="5'-NUCLEOTIDASE-RELATED"/>
    <property type="match status" value="1"/>
</dbReference>
<dbReference type="EMBL" id="CAXKWB010054823">
    <property type="protein sequence ID" value="CAL4176178.1"/>
    <property type="molecule type" value="Genomic_DNA"/>
</dbReference>
<keyword evidence="6" id="KW-1185">Reference proteome</keyword>
<evidence type="ECO:0000313" key="6">
    <source>
        <dbReference type="Proteomes" id="UP001497623"/>
    </source>
</evidence>